<organism evidence="1 2">
    <name type="scientific">Dallia pectoralis</name>
    <name type="common">Alaska blackfish</name>
    <dbReference type="NCBI Taxonomy" id="75939"/>
    <lineage>
        <taxon>Eukaryota</taxon>
        <taxon>Metazoa</taxon>
        <taxon>Chordata</taxon>
        <taxon>Craniata</taxon>
        <taxon>Vertebrata</taxon>
        <taxon>Euteleostomi</taxon>
        <taxon>Actinopterygii</taxon>
        <taxon>Neopterygii</taxon>
        <taxon>Teleostei</taxon>
        <taxon>Protacanthopterygii</taxon>
        <taxon>Esociformes</taxon>
        <taxon>Umbridae</taxon>
        <taxon>Dallia</taxon>
    </lineage>
</organism>
<keyword evidence="2" id="KW-1185">Reference proteome</keyword>
<dbReference type="Proteomes" id="UP001157502">
    <property type="component" value="Chromosome 4"/>
</dbReference>
<sequence>MENSSFKVFLILAFCEGVFATFEKHVFQPDQKTWHDARKYCRTHYIDLSSIYSLKEEKLVENATAGMNNSLIWIGLYSKRSMNPIVWKWTGGEQAQFSNWHPGQPDNPSIEFCGALIKGQGWHNVGCTKEHSFVCFNKATFVNQEKTWEEALNYCRVNGADLASVLSKTEMRLLSKESLVAQAQNVWTGLRWLGGSWLWVNGDKLKYEAWFQGIKPQCPAWNSGCGALSVKEKVWKNLDCNIKLHFFCR</sequence>
<evidence type="ECO:0000313" key="2">
    <source>
        <dbReference type="Proteomes" id="UP001157502"/>
    </source>
</evidence>
<comment type="caution">
    <text evidence="1">The sequence shown here is derived from an EMBL/GenBank/DDBJ whole genome shotgun (WGS) entry which is preliminary data.</text>
</comment>
<gene>
    <name evidence="1" type="ORF">DPEC_G00049330</name>
</gene>
<name>A0ACC2HBM7_DALPE</name>
<accession>A0ACC2HBM7</accession>
<evidence type="ECO:0000313" key="1">
    <source>
        <dbReference type="EMBL" id="KAJ8013055.1"/>
    </source>
</evidence>
<proteinExistence type="predicted"/>
<protein>
    <submittedName>
        <fullName evidence="1">Uncharacterized protein</fullName>
    </submittedName>
</protein>
<reference evidence="1" key="1">
    <citation type="submission" date="2021-05" db="EMBL/GenBank/DDBJ databases">
        <authorList>
            <person name="Pan Q."/>
            <person name="Jouanno E."/>
            <person name="Zahm M."/>
            <person name="Klopp C."/>
            <person name="Cabau C."/>
            <person name="Louis A."/>
            <person name="Berthelot C."/>
            <person name="Parey E."/>
            <person name="Roest Crollius H."/>
            <person name="Montfort J."/>
            <person name="Robinson-Rechavi M."/>
            <person name="Bouchez O."/>
            <person name="Lampietro C."/>
            <person name="Lopez Roques C."/>
            <person name="Donnadieu C."/>
            <person name="Postlethwait J."/>
            <person name="Bobe J."/>
            <person name="Dillon D."/>
            <person name="Chandos A."/>
            <person name="von Hippel F."/>
            <person name="Guiguen Y."/>
        </authorList>
    </citation>
    <scope>NUCLEOTIDE SEQUENCE</scope>
    <source>
        <strain evidence="1">YG-Jan2019</strain>
    </source>
</reference>
<dbReference type="EMBL" id="CM055731">
    <property type="protein sequence ID" value="KAJ8013055.1"/>
    <property type="molecule type" value="Genomic_DNA"/>
</dbReference>